<dbReference type="FunCoup" id="A0A1Y2DIZ3">
    <property type="interactions" value="147"/>
</dbReference>
<comment type="caution">
    <text evidence="5">The sequence shown here is derived from an EMBL/GenBank/DDBJ whole genome shotgun (WGS) entry which is preliminary data.</text>
</comment>
<evidence type="ECO:0000256" key="1">
    <source>
        <dbReference type="ARBA" id="ARBA00004123"/>
    </source>
</evidence>
<accession>A0A1Y2DIZ3</accession>
<proteinExistence type="inferred from homology"/>
<dbReference type="EMBL" id="MCFJ01000014">
    <property type="protein sequence ID" value="ORY59218.1"/>
    <property type="molecule type" value="Genomic_DNA"/>
</dbReference>
<keyword evidence="6" id="KW-1185">Reference proteome</keyword>
<keyword evidence="3" id="KW-0813">Transport</keyword>
<evidence type="ECO:0000256" key="2">
    <source>
        <dbReference type="ARBA" id="ARBA00005892"/>
    </source>
</evidence>
<dbReference type="GO" id="GO:0044611">
    <property type="term" value="C:nuclear pore inner ring"/>
    <property type="evidence" value="ECO:0007669"/>
    <property type="project" value="TreeGrafter"/>
</dbReference>
<dbReference type="GO" id="GO:0017056">
    <property type="term" value="F:structural constituent of nuclear pore"/>
    <property type="evidence" value="ECO:0007669"/>
    <property type="project" value="TreeGrafter"/>
</dbReference>
<dbReference type="Pfam" id="PF11894">
    <property type="entry name" value="Nup192"/>
    <property type="match status" value="1"/>
</dbReference>
<dbReference type="GO" id="GO:0006999">
    <property type="term" value="P:nuclear pore organization"/>
    <property type="evidence" value="ECO:0007669"/>
    <property type="project" value="TreeGrafter"/>
</dbReference>
<evidence type="ECO:0000313" key="6">
    <source>
        <dbReference type="Proteomes" id="UP000193689"/>
    </source>
</evidence>
<dbReference type="GeneID" id="63780557"/>
<dbReference type="OrthoDB" id="2019644at2759"/>
<dbReference type="InterPro" id="IPR021827">
    <property type="entry name" value="Nup186/Nup192/Nup205"/>
</dbReference>
<comment type="subcellular location">
    <subcellularLocation>
        <location evidence="1">Nucleus</location>
    </subcellularLocation>
</comment>
<keyword evidence="4" id="KW-0539">Nucleus</keyword>
<name>A0A1Y2DIZ3_9PEZI</name>
<dbReference type="Proteomes" id="UP000193689">
    <property type="component" value="Unassembled WGS sequence"/>
</dbReference>
<dbReference type="PANTHER" id="PTHR31344:SF0">
    <property type="entry name" value="NUCLEAR PORE COMPLEX PROTEIN NUP205"/>
    <property type="match status" value="1"/>
</dbReference>
<evidence type="ECO:0000256" key="4">
    <source>
        <dbReference type="ARBA" id="ARBA00023242"/>
    </source>
</evidence>
<dbReference type="RefSeq" id="XP_040711912.1">
    <property type="nucleotide sequence ID" value="XM_040864345.1"/>
</dbReference>
<comment type="similarity">
    <text evidence="2">Belongs to the NUP186/NUP192/NUP205 family.</text>
</comment>
<sequence length="1671" mass="186876">MAEADTGLLDALQSLHGDLLAATERPKEQRLDLPAEIGPLLEVWGDKFKAFLDKPTRSKTSRDAVLSGKITLSDEEYTISKEFQEIALQVADEVDLDELETSRLVLESQNDEQVLGRSLRECAIIRFHQQRKYLLSCIRLFLELSRIDEMPEEIEDWLAAYVNELILGEGPAAKIQRLVPRCMAAMKHIREWLHKIVEQVTGATVLGHAGEAEFRETIEFSRVSLIQQHELLSVILCYAIERRVATSQDFIDFFKSLKEIGRYDYATVHVFPPLGAFITVFGSTEGNGDLDTSRKLNDVVCQQSEEYSRNLPCLHASVRAWWLAEYSGWYMDDAAGSLLQGVDIDAEDRQRSKQFTEALRDGAFDMLLAVAADVKSPEWQEPARVGIRQWLQRKAPALPPDTPPFSDFFQACLMGQMEVFIDAFISNLPDILRKLRIEEDEQRQLNQAHEQDLDLERFLLIIAFSYEGRPEAADAFWADPESNLAGFLQWASRRASTPLVSAFCEMLQSLSEDSESATSAHEFLLDDGHHAAGKIRRSLSLTWSQILKELDFFANKIREKPVPAQTHAYKTGKFGSEQAETEPESAMMLECYLRLMTKLSSQSETVRIFLLSEDKPNPVVLLFQLISSLVPSRLRACAFNTLSALMCRKRIDESKLMWYYLDSCLSGAFIASSGRTATTNPMPPSYYMEGLFEEMSSRFEESSSFIELLASLTCLPQEYPLNDVLPFQEDLGAATRIRPGIDPYIDFALGHIFAWRVQDASEVVHQRILRYRCLEFALTCLSTFNEDLIIFGNEASISVDAAISSTDLASYVSLHPSVRVMEWMFDSHVIKALLNTLHQDPAEVGAAAPDSPLILSILRAVEVITKVLDLQTTYLDLIRPIVKPQARTQSRSTYIPTSNGAYASVEDGLMTSLNLVANLGSYCGIGHAHLTLASLKLLEKISTSPKIISAWQTGPERQVRRNKAIVALEENGNATAIAGSFISEMSSPLDLYRKTESPGYQTKMYILDFLYSCIRANPDRPTVAHLLLGFQCEAETLGVEARSPFDQGASLFHTLLGIVVELVISDEGGMRQWLIDLKYRVMRVLRALWSSSLSSGIVLEQLRENEFVFHVLLQGLVMQPSSIWDGFEPNGPDFLTTPAAQGYVEYLSMRSMALEYITHELCSVTQSHTPALKRRIFDALTGQVLIDGGETMTIPSIFELQDFLPQEDLFATMPPELNVYRDLDMRVCLEEDDDSNLVYNLGKVNEILLLKRNQNQPPGTLVSQQEPLPADVEADHVKIYAAYLNRLTQVNSSSHKILKAWTTLLMVMTDSNDFKGTNRISFILQALQAILPSLEIYGSDNVSAAYELAKLAKVLLFSLDFSSMDMTDKQARSIGSLISDKLFQLFQACLQAIAKWTGRPQLRAIYYSISYRYITALVDHGQGILSGRHKTAKTVQVFGERLINVVCDDAGGGDGACQTAALTLLGTLVNLGRHENNPYVVETLNRLNFIGVLVDSLRNIMEEWITVSQSAPDQQHYQDAKLALLLQLCQTRDGAKNVLHANLFRAIDLSGLFSADPELQVNAMDAKALAHHYTLLIKVTRIIGAAIVSRGSHNVAQGRRFLTEHRLLVMHVLKRSAGIGAGPGRVDGGLEENIQELAEAFMVIIIATGFLEYESEACATQQPTTNTILFH</sequence>
<dbReference type="STRING" id="1141098.A0A1Y2DIZ3"/>
<gene>
    <name evidence="5" type="ORF">BCR38DRAFT_488954</name>
</gene>
<organism evidence="5 6">
    <name type="scientific">Pseudomassariella vexata</name>
    <dbReference type="NCBI Taxonomy" id="1141098"/>
    <lineage>
        <taxon>Eukaryota</taxon>
        <taxon>Fungi</taxon>
        <taxon>Dikarya</taxon>
        <taxon>Ascomycota</taxon>
        <taxon>Pezizomycotina</taxon>
        <taxon>Sordariomycetes</taxon>
        <taxon>Xylariomycetidae</taxon>
        <taxon>Amphisphaeriales</taxon>
        <taxon>Pseudomassariaceae</taxon>
        <taxon>Pseudomassariella</taxon>
    </lineage>
</organism>
<dbReference type="InParanoid" id="A0A1Y2DIZ3"/>
<protein>
    <submittedName>
        <fullName evidence="5">Nucleoporin Nup186/Nup192/Nup205</fullName>
    </submittedName>
</protein>
<evidence type="ECO:0000313" key="5">
    <source>
        <dbReference type="EMBL" id="ORY59218.1"/>
    </source>
</evidence>
<evidence type="ECO:0000256" key="3">
    <source>
        <dbReference type="ARBA" id="ARBA00022448"/>
    </source>
</evidence>
<dbReference type="PANTHER" id="PTHR31344">
    <property type="entry name" value="NUCLEAR PORE COMPLEX PROTEIN NUP205"/>
    <property type="match status" value="1"/>
</dbReference>
<reference evidence="5 6" key="1">
    <citation type="submission" date="2016-07" db="EMBL/GenBank/DDBJ databases">
        <title>Pervasive Adenine N6-methylation of Active Genes in Fungi.</title>
        <authorList>
            <consortium name="DOE Joint Genome Institute"/>
            <person name="Mondo S.J."/>
            <person name="Dannebaum R.O."/>
            <person name="Kuo R.C."/>
            <person name="Labutti K."/>
            <person name="Haridas S."/>
            <person name="Kuo A."/>
            <person name="Salamov A."/>
            <person name="Ahrendt S.R."/>
            <person name="Lipzen A."/>
            <person name="Sullivan W."/>
            <person name="Andreopoulos W.B."/>
            <person name="Clum A."/>
            <person name="Lindquist E."/>
            <person name="Daum C."/>
            <person name="Ramamoorthy G.K."/>
            <person name="Gryganskyi A."/>
            <person name="Culley D."/>
            <person name="Magnuson J.K."/>
            <person name="James T.Y."/>
            <person name="O'Malley M.A."/>
            <person name="Stajich J.E."/>
            <person name="Spatafora J.W."/>
            <person name="Visel A."/>
            <person name="Grigoriev I.V."/>
        </authorList>
    </citation>
    <scope>NUCLEOTIDE SEQUENCE [LARGE SCALE GENOMIC DNA]</scope>
    <source>
        <strain evidence="5 6">CBS 129021</strain>
    </source>
</reference>